<accession>A0ABQ6Y8I1</accession>
<evidence type="ECO:0000259" key="3">
    <source>
        <dbReference type="PROSITE" id="PS50937"/>
    </source>
</evidence>
<feature type="domain" description="HTH merR-type" evidence="3">
    <location>
        <begin position="6"/>
        <end position="73"/>
    </location>
</feature>
<name>A0ABQ6Y8I1_9GAMM</name>
<dbReference type="PANTHER" id="PTHR30204:SF58">
    <property type="entry name" value="HTH-TYPE TRANSCRIPTIONAL REGULATOR YFMP"/>
    <property type="match status" value="1"/>
</dbReference>
<evidence type="ECO:0000313" key="4">
    <source>
        <dbReference type="EMBL" id="KAF0805457.1"/>
    </source>
</evidence>
<dbReference type="RefSeq" id="WP_133490980.1">
    <property type="nucleotide sequence ID" value="NZ_AQPF01000016.1"/>
</dbReference>
<dbReference type="InterPro" id="IPR000551">
    <property type="entry name" value="MerR-type_HTH_dom"/>
</dbReference>
<dbReference type="Proteomes" id="UP000771797">
    <property type="component" value="Unassembled WGS sequence"/>
</dbReference>
<feature type="coiled-coil region" evidence="2">
    <location>
        <begin position="84"/>
        <end position="129"/>
    </location>
</feature>
<dbReference type="CDD" id="cd04776">
    <property type="entry name" value="HTH_GnyR"/>
    <property type="match status" value="1"/>
</dbReference>
<keyword evidence="1" id="KW-0238">DNA-binding</keyword>
<evidence type="ECO:0000256" key="1">
    <source>
        <dbReference type="ARBA" id="ARBA00023125"/>
    </source>
</evidence>
<dbReference type="Pfam" id="PF13411">
    <property type="entry name" value="MerR_1"/>
    <property type="match status" value="1"/>
</dbReference>
<keyword evidence="2" id="KW-0175">Coiled coil</keyword>
<dbReference type="EMBL" id="AQPF01000016">
    <property type="protein sequence ID" value="KAF0805457.1"/>
    <property type="molecule type" value="Genomic_DNA"/>
</dbReference>
<dbReference type="InterPro" id="IPR047057">
    <property type="entry name" value="MerR_fam"/>
</dbReference>
<dbReference type="SUPFAM" id="SSF46955">
    <property type="entry name" value="Putative DNA-binding domain"/>
    <property type="match status" value="1"/>
</dbReference>
<comment type="caution">
    <text evidence="4">The sequence shown here is derived from an EMBL/GenBank/DDBJ whole genome shotgun (WGS) entry which is preliminary data.</text>
</comment>
<keyword evidence="5" id="KW-1185">Reference proteome</keyword>
<dbReference type="InterPro" id="IPR009061">
    <property type="entry name" value="DNA-bd_dom_put_sf"/>
</dbReference>
<evidence type="ECO:0000313" key="5">
    <source>
        <dbReference type="Proteomes" id="UP000771797"/>
    </source>
</evidence>
<protein>
    <submittedName>
        <fullName evidence="4">Transcriptional regulator</fullName>
    </submittedName>
</protein>
<dbReference type="PANTHER" id="PTHR30204">
    <property type="entry name" value="REDOX-CYCLING DRUG-SENSING TRANSCRIPTIONAL ACTIVATOR SOXR"/>
    <property type="match status" value="1"/>
</dbReference>
<evidence type="ECO:0000256" key="2">
    <source>
        <dbReference type="SAM" id="Coils"/>
    </source>
</evidence>
<sequence>MTTQKTYSIGELAREFQITTRTIRFYEDQGLLHPQRRGQTRIYLPSDRVALKLILRGKRLGLSLAESRELIQLYIPTGDNRHQLQALLDKIAEKRAMLAQQLKDIQAMQQEMDEAEQRAREAMMQLENNNV</sequence>
<dbReference type="Gene3D" id="1.10.1660.10">
    <property type="match status" value="1"/>
</dbReference>
<dbReference type="SMART" id="SM00422">
    <property type="entry name" value="HTH_MERR"/>
    <property type="match status" value="1"/>
</dbReference>
<proteinExistence type="predicted"/>
<gene>
    <name evidence="4" type="ORF">A6D6_02263</name>
</gene>
<dbReference type="PROSITE" id="PS50937">
    <property type="entry name" value="HTH_MERR_2"/>
    <property type="match status" value="1"/>
</dbReference>
<reference evidence="4 5" key="1">
    <citation type="submission" date="2012-09" db="EMBL/GenBank/DDBJ databases">
        <title>Genome Sequence of alkane-degrading Bacterium Alcanivorax sp. 6-D-6.</title>
        <authorList>
            <person name="Lai Q."/>
            <person name="Shao Z."/>
        </authorList>
    </citation>
    <scope>NUCLEOTIDE SEQUENCE [LARGE SCALE GENOMIC DNA]</scope>
    <source>
        <strain evidence="4 5">6-D-6</strain>
    </source>
</reference>
<organism evidence="4 5">
    <name type="scientific">Alcanivorax xiamenensis</name>
    <dbReference type="NCBI Taxonomy" id="1177156"/>
    <lineage>
        <taxon>Bacteria</taxon>
        <taxon>Pseudomonadati</taxon>
        <taxon>Pseudomonadota</taxon>
        <taxon>Gammaproteobacteria</taxon>
        <taxon>Oceanospirillales</taxon>
        <taxon>Alcanivoracaceae</taxon>
        <taxon>Alcanivorax</taxon>
    </lineage>
</organism>